<comment type="function">
    <text evidence="5 9">Has an important function as a repair enzyme for proteins that have been inactivated by oxidation. Catalyzes the reversible oxidation-reduction of methionine sulfoxide in proteins to methionine.</text>
</comment>
<dbReference type="AlphaFoldDB" id="A0A2I1N9X0"/>
<dbReference type="PROSITE" id="PS51790">
    <property type="entry name" value="MSRB"/>
    <property type="match status" value="1"/>
</dbReference>
<dbReference type="SUPFAM" id="SSF51316">
    <property type="entry name" value="Mss4-like"/>
    <property type="match status" value="1"/>
</dbReference>
<dbReference type="Pfam" id="PF01625">
    <property type="entry name" value="PMSR"/>
    <property type="match status" value="1"/>
</dbReference>
<protein>
    <recommendedName>
        <fullName evidence="9">Peptide methionine sulfoxide reductase MsrA</fullName>
        <shortName evidence="9">Protein-methionine-S-oxide reductase</shortName>
        <ecNumber evidence="9">1.8.4.11</ecNumber>
    </recommendedName>
    <alternativeName>
        <fullName evidence="9">Peptide-methionine (S)-S-oxide reductase</fullName>
        <shortName evidence="9">Peptide Met(O) reductase</shortName>
    </alternativeName>
</protein>
<dbReference type="InterPro" id="IPR002579">
    <property type="entry name" value="Met_Sox_Rdtase_MsrB_dom"/>
</dbReference>
<dbReference type="Proteomes" id="UP000234639">
    <property type="component" value="Unassembled WGS sequence"/>
</dbReference>
<dbReference type="GO" id="GO:0030091">
    <property type="term" value="P:protein repair"/>
    <property type="evidence" value="ECO:0007669"/>
    <property type="project" value="InterPro"/>
</dbReference>
<evidence type="ECO:0000256" key="4">
    <source>
        <dbReference type="ARBA" id="ARBA00023268"/>
    </source>
</evidence>
<evidence type="ECO:0000313" key="11">
    <source>
        <dbReference type="EMBL" id="PKZ29184.1"/>
    </source>
</evidence>
<comment type="similarity">
    <text evidence="2">In the N-terminal section; belongs to the MsrA Met sulfoxide reductase family.</text>
</comment>
<dbReference type="Gene3D" id="3.30.1060.10">
    <property type="entry name" value="Peptide methionine sulphoxide reductase MsrA"/>
    <property type="match status" value="1"/>
</dbReference>
<dbReference type="Gene3D" id="2.170.150.20">
    <property type="entry name" value="Peptide methionine sulfoxide reductase"/>
    <property type="match status" value="1"/>
</dbReference>
<dbReference type="InterPro" id="IPR002569">
    <property type="entry name" value="Met_Sox_Rdtase_MsrA_dom"/>
</dbReference>
<dbReference type="GO" id="GO:0006979">
    <property type="term" value="P:response to oxidative stress"/>
    <property type="evidence" value="ECO:0007669"/>
    <property type="project" value="InterPro"/>
</dbReference>
<dbReference type="HAMAP" id="MF_01401">
    <property type="entry name" value="MsrA"/>
    <property type="match status" value="1"/>
</dbReference>
<evidence type="ECO:0000256" key="7">
    <source>
        <dbReference type="ARBA" id="ARBA00048488"/>
    </source>
</evidence>
<accession>A0A2I1N9X0</accession>
<dbReference type="FunFam" id="2.170.150.20:FF:000003">
    <property type="entry name" value="Peptide methionine sulfoxide reductase MsrB"/>
    <property type="match status" value="1"/>
</dbReference>
<dbReference type="NCBIfam" id="TIGR00357">
    <property type="entry name" value="peptide-methionine (R)-S-oxide reductase MsrB"/>
    <property type="match status" value="1"/>
</dbReference>
<dbReference type="PANTHER" id="PTHR10173:SF59">
    <property type="entry name" value="PEPTIDE METHIONINE SULFOXIDE REDUCTASE MSRA_MSRB"/>
    <property type="match status" value="1"/>
</dbReference>
<comment type="caution">
    <text evidence="11">The sequence shown here is derived from an EMBL/GenBank/DDBJ whole genome shotgun (WGS) entry which is preliminary data.</text>
</comment>
<evidence type="ECO:0000313" key="12">
    <source>
        <dbReference type="Proteomes" id="UP000234639"/>
    </source>
</evidence>
<dbReference type="EC" id="1.8.4.11" evidence="9"/>
<comment type="similarity">
    <text evidence="1">In the C-terminal section; belongs to the MsrB Met sulfoxide reductase family.</text>
</comment>
<dbReference type="NCBIfam" id="TIGR00401">
    <property type="entry name" value="msrA"/>
    <property type="match status" value="1"/>
</dbReference>
<feature type="active site" evidence="9">
    <location>
        <position position="34"/>
    </location>
</feature>
<feature type="domain" description="MsrB" evidence="10">
    <location>
        <begin position="194"/>
        <end position="315"/>
    </location>
</feature>
<dbReference type="GO" id="GO:0005737">
    <property type="term" value="C:cytoplasm"/>
    <property type="evidence" value="ECO:0007669"/>
    <property type="project" value="TreeGrafter"/>
</dbReference>
<evidence type="ECO:0000259" key="10">
    <source>
        <dbReference type="PROSITE" id="PS51790"/>
    </source>
</evidence>
<sequence length="331" mass="37985">MRKILIFIFLTNFLWSVDMNKSANNAEIYLAGGCFWGMQGYFDKINGVIKTDVGYANGKTANTSYKELHKSMHAETLHLIYDKNKISLNEILRHFIRVIDPTSLNKQGNDVGTQYRSGIYYVDVESGNEAISFIKEISKLYKKPVVVEVEPLRNYVLAENYHQKYLDKNPNGYCHIDLNLAKTPLEKIYNKPNDDEIRKNLSEISYQVTQENATEMPFSSKYDDFYEKGIYVDIVSKEPLFSSSDKFNAGCGWPSFSKPIGKINEKKDFSHGMIRTEVRSKFANSHLGHVFNDGPKSKGGLRYCINGAALEFIPLKEMEEKGYKDYIKFVE</sequence>
<dbReference type="PANTHER" id="PTHR10173">
    <property type="entry name" value="METHIONINE SULFOXIDE REDUCTASE"/>
    <property type="match status" value="1"/>
</dbReference>
<keyword evidence="3 9" id="KW-0560">Oxidoreductase</keyword>
<dbReference type="SUPFAM" id="SSF55068">
    <property type="entry name" value="Peptide methionine sulfoxide reductase"/>
    <property type="match status" value="1"/>
</dbReference>
<evidence type="ECO:0000256" key="9">
    <source>
        <dbReference type="HAMAP-Rule" id="MF_01401"/>
    </source>
</evidence>
<dbReference type="InterPro" id="IPR011057">
    <property type="entry name" value="Mss4-like_sf"/>
</dbReference>
<evidence type="ECO:0000256" key="8">
    <source>
        <dbReference type="ARBA" id="ARBA00048782"/>
    </source>
</evidence>
<reference evidence="11 12" key="1">
    <citation type="submission" date="2017-12" db="EMBL/GenBank/DDBJ databases">
        <title>Phylogenetic diversity of female urinary microbiome.</title>
        <authorList>
            <person name="Thomas-White K."/>
            <person name="Wolfe A.J."/>
        </authorList>
    </citation>
    <scope>NUCLEOTIDE SEQUENCE [LARGE SCALE GENOMIC DNA]</scope>
    <source>
        <strain evidence="11 12">UMB0112</strain>
    </source>
</reference>
<evidence type="ECO:0000256" key="6">
    <source>
        <dbReference type="ARBA" id="ARBA00047806"/>
    </source>
</evidence>
<evidence type="ECO:0000256" key="1">
    <source>
        <dbReference type="ARBA" id="ARBA00008076"/>
    </source>
</evidence>
<dbReference type="EMBL" id="PKHU01000004">
    <property type="protein sequence ID" value="PKZ29184.1"/>
    <property type="molecule type" value="Genomic_DNA"/>
</dbReference>
<dbReference type="Pfam" id="PF01641">
    <property type="entry name" value="SelR"/>
    <property type="match status" value="1"/>
</dbReference>
<proteinExistence type="inferred from homology"/>
<comment type="catalytic activity">
    <reaction evidence="8 9">
        <text>[thioredoxin]-disulfide + L-methionine + H2O = L-methionine (S)-S-oxide + [thioredoxin]-dithiol</text>
        <dbReference type="Rhea" id="RHEA:19993"/>
        <dbReference type="Rhea" id="RHEA-COMP:10698"/>
        <dbReference type="Rhea" id="RHEA-COMP:10700"/>
        <dbReference type="ChEBI" id="CHEBI:15377"/>
        <dbReference type="ChEBI" id="CHEBI:29950"/>
        <dbReference type="ChEBI" id="CHEBI:50058"/>
        <dbReference type="ChEBI" id="CHEBI:57844"/>
        <dbReference type="ChEBI" id="CHEBI:58772"/>
        <dbReference type="EC" id="1.8.4.11"/>
    </reaction>
</comment>
<dbReference type="GO" id="GO:0033743">
    <property type="term" value="F:peptide-methionine (R)-S-oxide reductase activity"/>
    <property type="evidence" value="ECO:0007669"/>
    <property type="project" value="UniProtKB-EC"/>
</dbReference>
<name>A0A2I1N9X0_9BACT</name>
<evidence type="ECO:0000256" key="2">
    <source>
        <dbReference type="ARBA" id="ARBA00011017"/>
    </source>
</evidence>
<comment type="similarity">
    <text evidence="9">Belongs to the MsrA Met sulfoxide reductase family.</text>
</comment>
<keyword evidence="4" id="KW-0511">Multifunctional enzyme</keyword>
<gene>
    <name evidence="9" type="primary">msrA</name>
    <name evidence="11" type="ORF">CYJ41_04925</name>
</gene>
<dbReference type="GO" id="GO:0008113">
    <property type="term" value="F:peptide-methionine (S)-S-oxide reductase activity"/>
    <property type="evidence" value="ECO:0007669"/>
    <property type="project" value="UniProtKB-UniRule"/>
</dbReference>
<dbReference type="RefSeq" id="WP_101637239.1">
    <property type="nucleotide sequence ID" value="NZ_JAPXGI010000003.1"/>
</dbReference>
<evidence type="ECO:0000256" key="5">
    <source>
        <dbReference type="ARBA" id="ARBA00024679"/>
    </source>
</evidence>
<dbReference type="InterPro" id="IPR036509">
    <property type="entry name" value="Met_Sox_Rdtase_MsrA_sf"/>
</dbReference>
<organism evidence="11 12">
    <name type="scientific">Campylobacter ureolyticus</name>
    <dbReference type="NCBI Taxonomy" id="827"/>
    <lineage>
        <taxon>Bacteria</taxon>
        <taxon>Pseudomonadati</taxon>
        <taxon>Campylobacterota</taxon>
        <taxon>Epsilonproteobacteria</taxon>
        <taxon>Campylobacterales</taxon>
        <taxon>Campylobacteraceae</taxon>
        <taxon>Campylobacter</taxon>
    </lineage>
</organism>
<dbReference type="InterPro" id="IPR028427">
    <property type="entry name" value="Met_Sox_Rdtase_MsrB"/>
</dbReference>
<dbReference type="GO" id="GO:0033744">
    <property type="term" value="F:L-methionine:thioredoxin-disulfide S-oxidoreductase activity"/>
    <property type="evidence" value="ECO:0007669"/>
    <property type="project" value="RHEA"/>
</dbReference>
<comment type="catalytic activity">
    <reaction evidence="6 9">
        <text>L-methionyl-[protein] + [thioredoxin]-disulfide + H2O = L-methionyl-(S)-S-oxide-[protein] + [thioredoxin]-dithiol</text>
        <dbReference type="Rhea" id="RHEA:14217"/>
        <dbReference type="Rhea" id="RHEA-COMP:10698"/>
        <dbReference type="Rhea" id="RHEA-COMP:10700"/>
        <dbReference type="Rhea" id="RHEA-COMP:12313"/>
        <dbReference type="Rhea" id="RHEA-COMP:12315"/>
        <dbReference type="ChEBI" id="CHEBI:15377"/>
        <dbReference type="ChEBI" id="CHEBI:16044"/>
        <dbReference type="ChEBI" id="CHEBI:29950"/>
        <dbReference type="ChEBI" id="CHEBI:44120"/>
        <dbReference type="ChEBI" id="CHEBI:50058"/>
        <dbReference type="EC" id="1.8.4.11"/>
    </reaction>
</comment>
<evidence type="ECO:0000256" key="3">
    <source>
        <dbReference type="ARBA" id="ARBA00023002"/>
    </source>
</evidence>
<comment type="catalytic activity">
    <reaction evidence="7">
        <text>L-methionyl-[protein] + [thioredoxin]-disulfide + H2O = L-methionyl-(R)-S-oxide-[protein] + [thioredoxin]-dithiol</text>
        <dbReference type="Rhea" id="RHEA:24164"/>
        <dbReference type="Rhea" id="RHEA-COMP:10698"/>
        <dbReference type="Rhea" id="RHEA-COMP:10700"/>
        <dbReference type="Rhea" id="RHEA-COMP:12313"/>
        <dbReference type="Rhea" id="RHEA-COMP:12314"/>
        <dbReference type="ChEBI" id="CHEBI:15377"/>
        <dbReference type="ChEBI" id="CHEBI:16044"/>
        <dbReference type="ChEBI" id="CHEBI:29950"/>
        <dbReference type="ChEBI" id="CHEBI:45764"/>
        <dbReference type="ChEBI" id="CHEBI:50058"/>
        <dbReference type="EC" id="1.8.4.12"/>
    </reaction>
</comment>